<dbReference type="STRING" id="105785.A0A2J7RNC0"/>
<dbReference type="GO" id="GO:0003676">
    <property type="term" value="F:nucleic acid binding"/>
    <property type="evidence" value="ECO:0007669"/>
    <property type="project" value="InterPro"/>
</dbReference>
<reference evidence="1 2" key="1">
    <citation type="submission" date="2017-12" db="EMBL/GenBank/DDBJ databases">
        <title>Hemimetabolous genomes reveal molecular basis of termite eusociality.</title>
        <authorList>
            <person name="Harrison M.C."/>
            <person name="Jongepier E."/>
            <person name="Robertson H.M."/>
            <person name="Arning N."/>
            <person name="Bitard-Feildel T."/>
            <person name="Chao H."/>
            <person name="Childers C.P."/>
            <person name="Dinh H."/>
            <person name="Doddapaneni H."/>
            <person name="Dugan S."/>
            <person name="Gowin J."/>
            <person name="Greiner C."/>
            <person name="Han Y."/>
            <person name="Hu H."/>
            <person name="Hughes D.S.T."/>
            <person name="Huylmans A.-K."/>
            <person name="Kemena C."/>
            <person name="Kremer L.P.M."/>
            <person name="Lee S.L."/>
            <person name="Lopez-Ezquerra A."/>
            <person name="Mallet L."/>
            <person name="Monroy-Kuhn J.M."/>
            <person name="Moser A."/>
            <person name="Murali S.C."/>
            <person name="Muzny D.M."/>
            <person name="Otani S."/>
            <person name="Piulachs M.-D."/>
            <person name="Poelchau M."/>
            <person name="Qu J."/>
            <person name="Schaub F."/>
            <person name="Wada-Katsumata A."/>
            <person name="Worley K.C."/>
            <person name="Xie Q."/>
            <person name="Ylla G."/>
            <person name="Poulsen M."/>
            <person name="Gibbs R.A."/>
            <person name="Schal C."/>
            <person name="Richards S."/>
            <person name="Belles X."/>
            <person name="Korb J."/>
            <person name="Bornberg-Bauer E."/>
        </authorList>
    </citation>
    <scope>NUCLEOTIDE SEQUENCE [LARGE SCALE GENOMIC DNA]</scope>
    <source>
        <tissue evidence="1">Whole body</tissue>
    </source>
</reference>
<dbReference type="Proteomes" id="UP000235965">
    <property type="component" value="Unassembled WGS sequence"/>
</dbReference>
<dbReference type="Gene3D" id="3.30.420.10">
    <property type="entry name" value="Ribonuclease H-like superfamily/Ribonuclease H"/>
    <property type="match status" value="1"/>
</dbReference>
<name>A0A2J7RNC0_9NEOP</name>
<sequence length="127" mass="14872">MTERLEQRYCNMFCQKLGDTQAETIRKIQQAFGDDAIGKFVPMLLSPEQQQLRLEVAQQMLECANRDPEFVKTVITGNESWVYRYDPETKVQVSKWKHPTSQRPKRARQVRNNVKVILTVFLRLPGC</sequence>
<protein>
    <submittedName>
        <fullName evidence="1">Uncharacterized protein</fullName>
    </submittedName>
</protein>
<evidence type="ECO:0000313" key="2">
    <source>
        <dbReference type="Proteomes" id="UP000235965"/>
    </source>
</evidence>
<comment type="caution">
    <text evidence="1">The sequence shown here is derived from an EMBL/GenBank/DDBJ whole genome shotgun (WGS) entry which is preliminary data.</text>
</comment>
<keyword evidence="2" id="KW-1185">Reference proteome</keyword>
<accession>A0A2J7RNC0</accession>
<dbReference type="Gene3D" id="1.10.10.1450">
    <property type="match status" value="1"/>
</dbReference>
<dbReference type="EMBL" id="NEVH01002542">
    <property type="protein sequence ID" value="PNF42333.1"/>
    <property type="molecule type" value="Genomic_DNA"/>
</dbReference>
<dbReference type="PANTHER" id="PTHR46060">
    <property type="entry name" value="MARINER MOS1 TRANSPOSASE-LIKE PROTEIN"/>
    <property type="match status" value="1"/>
</dbReference>
<dbReference type="PANTHER" id="PTHR46060:SF1">
    <property type="entry name" value="MARINER MOS1 TRANSPOSASE-LIKE PROTEIN"/>
    <property type="match status" value="1"/>
</dbReference>
<dbReference type="AlphaFoldDB" id="A0A2J7RNC0"/>
<dbReference type="InParanoid" id="A0A2J7RNC0"/>
<gene>
    <name evidence="1" type="ORF">B7P43_G04927</name>
</gene>
<dbReference type="InterPro" id="IPR036397">
    <property type="entry name" value="RNaseH_sf"/>
</dbReference>
<dbReference type="InterPro" id="IPR052709">
    <property type="entry name" value="Transposase-MT_Hybrid"/>
</dbReference>
<organism evidence="1 2">
    <name type="scientific">Cryptotermes secundus</name>
    <dbReference type="NCBI Taxonomy" id="105785"/>
    <lineage>
        <taxon>Eukaryota</taxon>
        <taxon>Metazoa</taxon>
        <taxon>Ecdysozoa</taxon>
        <taxon>Arthropoda</taxon>
        <taxon>Hexapoda</taxon>
        <taxon>Insecta</taxon>
        <taxon>Pterygota</taxon>
        <taxon>Neoptera</taxon>
        <taxon>Polyneoptera</taxon>
        <taxon>Dictyoptera</taxon>
        <taxon>Blattodea</taxon>
        <taxon>Blattoidea</taxon>
        <taxon>Termitoidae</taxon>
        <taxon>Kalotermitidae</taxon>
        <taxon>Cryptotermitinae</taxon>
        <taxon>Cryptotermes</taxon>
    </lineage>
</organism>
<evidence type="ECO:0000313" key="1">
    <source>
        <dbReference type="EMBL" id="PNF42333.1"/>
    </source>
</evidence>
<dbReference type="OrthoDB" id="6118231at2759"/>
<proteinExistence type="predicted"/>